<dbReference type="Proteomes" id="UP001560573">
    <property type="component" value="Unassembled WGS sequence"/>
</dbReference>
<organism evidence="1 2">
    <name type="scientific">Danxiaibacter flavus</name>
    <dbReference type="NCBI Taxonomy" id="3049108"/>
    <lineage>
        <taxon>Bacteria</taxon>
        <taxon>Pseudomonadati</taxon>
        <taxon>Bacteroidota</taxon>
        <taxon>Chitinophagia</taxon>
        <taxon>Chitinophagales</taxon>
        <taxon>Chitinophagaceae</taxon>
        <taxon>Danxiaibacter</taxon>
    </lineage>
</organism>
<comment type="caution">
    <text evidence="1">The sequence shown here is derived from an EMBL/GenBank/DDBJ whole genome shotgun (WGS) entry which is preliminary data.</text>
</comment>
<evidence type="ECO:0000313" key="2">
    <source>
        <dbReference type="Proteomes" id="UP001560573"/>
    </source>
</evidence>
<dbReference type="EMBL" id="JAULBC010000002">
    <property type="protein sequence ID" value="MEX6687254.1"/>
    <property type="molecule type" value="Genomic_DNA"/>
</dbReference>
<keyword evidence="2" id="KW-1185">Reference proteome</keyword>
<evidence type="ECO:0000313" key="1">
    <source>
        <dbReference type="EMBL" id="MEX6687254.1"/>
    </source>
</evidence>
<accession>A0ABV3ZDI3</accession>
<gene>
    <name evidence="1" type="ORF">QTN47_07095</name>
</gene>
<name>A0ABV3ZDI3_9BACT</name>
<proteinExistence type="predicted"/>
<dbReference type="RefSeq" id="WP_369328658.1">
    <property type="nucleotide sequence ID" value="NZ_JAULBC010000002.1"/>
</dbReference>
<reference evidence="1 2" key="1">
    <citation type="submission" date="2023-07" db="EMBL/GenBank/DDBJ databases">
        <authorList>
            <person name="Lian W.-H."/>
        </authorList>
    </citation>
    <scope>NUCLEOTIDE SEQUENCE [LARGE SCALE GENOMIC DNA]</scope>
    <source>
        <strain evidence="1 2">SYSU DXS3180</strain>
    </source>
</reference>
<sequence length="53" mass="5866">MIKEWKFGNANSATSSMSIPVKDILEVQKKNTHFQLYYAAGQLIPNGQLLAGI</sequence>
<protein>
    <submittedName>
        <fullName evidence="1">Uncharacterized protein</fullName>
    </submittedName>
</protein>